<feature type="coiled-coil region" evidence="3">
    <location>
        <begin position="798"/>
        <end position="856"/>
    </location>
</feature>
<protein>
    <recommendedName>
        <fullName evidence="5">SMC hinge domain-containing protein</fullName>
    </recommendedName>
</protein>
<dbReference type="Pfam" id="PF06470">
    <property type="entry name" value="SMC_hinge"/>
    <property type="match status" value="1"/>
</dbReference>
<dbReference type="HOGENOM" id="CLU_001042_4_1_1"/>
<dbReference type="Gene3D" id="3.30.70.1620">
    <property type="match status" value="1"/>
</dbReference>
<dbReference type="SUPFAM" id="SSF75553">
    <property type="entry name" value="Smc hinge domain"/>
    <property type="match status" value="1"/>
</dbReference>
<feature type="coiled-coil region" evidence="3">
    <location>
        <begin position="330"/>
        <end position="423"/>
    </location>
</feature>
<dbReference type="GO" id="GO:0005634">
    <property type="term" value="C:nucleus"/>
    <property type="evidence" value="ECO:0007669"/>
    <property type="project" value="UniProtKB-SubCell"/>
</dbReference>
<dbReference type="InterPro" id="IPR010935">
    <property type="entry name" value="SMC_hinge"/>
</dbReference>
<evidence type="ECO:0000256" key="4">
    <source>
        <dbReference type="SAM" id="MobiDB-lite"/>
    </source>
</evidence>
<feature type="region of interest" description="Disordered" evidence="4">
    <location>
        <begin position="966"/>
        <end position="990"/>
    </location>
</feature>
<evidence type="ECO:0000313" key="7">
    <source>
        <dbReference type="Proteomes" id="UP000008068"/>
    </source>
</evidence>
<feature type="coiled-coil region" evidence="3">
    <location>
        <begin position="1120"/>
        <end position="1147"/>
    </location>
</feature>
<dbReference type="Proteomes" id="UP000008068">
    <property type="component" value="Unassembled WGS sequence"/>
</dbReference>
<dbReference type="GO" id="GO:0016887">
    <property type="term" value="F:ATP hydrolysis activity"/>
    <property type="evidence" value="ECO:0007669"/>
    <property type="project" value="InterPro"/>
</dbReference>
<dbReference type="PIRSF" id="PIRSF005719">
    <property type="entry name" value="SMC"/>
    <property type="match status" value="1"/>
</dbReference>
<dbReference type="Gene3D" id="1.20.1060.20">
    <property type="match status" value="1"/>
</dbReference>
<dbReference type="InterPro" id="IPR036277">
    <property type="entry name" value="SMC_hinge_sf"/>
</dbReference>
<dbReference type="PANTHER" id="PTHR18937">
    <property type="entry name" value="STRUCTURAL MAINTENANCE OF CHROMOSOMES SMC FAMILY MEMBER"/>
    <property type="match status" value="1"/>
</dbReference>
<reference evidence="7" key="1">
    <citation type="submission" date="2011-07" db="EMBL/GenBank/DDBJ databases">
        <authorList>
            <consortium name="Caenorhabditis brenneri Sequencing and Analysis Consortium"/>
            <person name="Wilson R.K."/>
        </authorList>
    </citation>
    <scope>NUCLEOTIDE SEQUENCE [LARGE SCALE GENOMIC DNA]</scope>
    <source>
        <strain evidence="7">PB2801</strain>
    </source>
</reference>
<feature type="compositionally biased region" description="Basic and acidic residues" evidence="4">
    <location>
        <begin position="966"/>
        <end position="977"/>
    </location>
</feature>
<evidence type="ECO:0000256" key="2">
    <source>
        <dbReference type="ARBA" id="ARBA00023054"/>
    </source>
</evidence>
<name>G0MVT9_CAEBE</name>
<keyword evidence="7" id="KW-1185">Reference proteome</keyword>
<evidence type="ECO:0000256" key="3">
    <source>
        <dbReference type="SAM" id="Coils"/>
    </source>
</evidence>
<dbReference type="InterPro" id="IPR024704">
    <property type="entry name" value="SMC"/>
</dbReference>
<dbReference type="OrthoDB" id="5575062at2759"/>
<evidence type="ECO:0000259" key="5">
    <source>
        <dbReference type="SMART" id="SM00968"/>
    </source>
</evidence>
<accession>G0MVT9</accession>
<dbReference type="STRING" id="135651.G0MVT9"/>
<dbReference type="InParanoid" id="G0MVT9"/>
<evidence type="ECO:0000313" key="6">
    <source>
        <dbReference type="EMBL" id="EGT45343.1"/>
    </source>
</evidence>
<proteinExistence type="predicted"/>
<dbReference type="EMBL" id="GL379815">
    <property type="protein sequence ID" value="EGT45343.1"/>
    <property type="molecule type" value="Genomic_DNA"/>
</dbReference>
<comment type="subcellular location">
    <subcellularLocation>
        <location evidence="1">Nucleus</location>
    </subcellularLocation>
</comment>
<dbReference type="GO" id="GO:0005524">
    <property type="term" value="F:ATP binding"/>
    <property type="evidence" value="ECO:0007669"/>
    <property type="project" value="InterPro"/>
</dbReference>
<sequence>MPPPTKKPALADDTGTPTPPKPTVCSLPEGKRKSIMRDLGIHAASDPGEVVDNPPGQPENLLELQIEKLHIIEDTKDTRMVISFIKVENFKSFRGVHEIGPLHKNTNVIAGANGSGKSNVIEAVLFCFGAQEGSARCKNLVEFIHKTEGCEREDSCRVEVTFHRIKDEDRHKFTCYSDTTFTIARQIQKSTGRSTYYLDGEIVPLERIKNELKRIGIDMAFNRSAILQGNIQEICMMNPIQLLKFVENYAETYRFIEPIEKLEKKVGELNVQFSNEKCQYNAIKRHIPAFRDSAMENVKCINTHNQLTMSQAKLHKYQILILEPKLLVARTAYQEKKKEAVERKTEVEKKKQESTDAVEKADQLWKTYKNAEKNYSQVKQRCDQWLEMNRKMKNELKEEKGNMDKVGEEISKIQDSMEKMNSEVTVLESSIATDTLHLQNISSKINDLETNATQNYTHYEEEVSNDKQLLNEMTRELGGMKQKQAEVEVEFREIEDKCQRMIVWDVEKERKNLDKAKKELEEMVEKHEKLERDLTTKLNEKSQIERNASQTRINAYENQLLCQNQRLTHITRSLNIYKSSGSNSGIASFRSEEARMFITQHRSNVDGIIGCLGDLVTTSKQYNKAISTMLGKKLDIVLCDTVQNAAAAIHYLRRNKLEKLTFVAKEQARNWSDQGINADRRLFFLQIFSTETILRSGVHERALRAQKHNPFCPKPLLFDQIDFPGDADLRDLLRKVLYSYLGNTLIVKDRAEYSSMSKEAQKKFNIVTEDGEYIQSNGNITGGGASFNRIRLRTGLSDSEKRKNIEKLELELKEVEDKIKMLKNQCENQKNALAMLQTLEQEIGNLRQEISENSLESKQQEVAMKDRMISTMAALTQIEYDHEQNLKLQKFQELQQQNKLVEEKEKERNILEQRINAVYKEKVKKPRVELKKLKEESQILTQQIEKSRAMLGSHPKRLARLEKLLQEKEKSRDEAETKYNSAKGKNNEQFKKMGEDLNKEAKEKETAFLNALQEHRTAVDHQLKSSRELDEAELCSTKSDELFKEACQQYISIGDEIEGHRQNFESCRSKFLDVKSWDPQLQLELDQGSIVLPDDVMEGLDQKFLDQFEELDELYVAGNLNEEEHSRKNLESKLENLQKTVDKESIRKYSMATSALNDVFSSKEKTAKILRQHRLKLNEFKRARHQEFTEVLQTLSDNVSRLYRLLVPGGNAMLKMVTDSLTDGVQYRVRPSGKTWSDLQERSGGEKSLASLVLVLALLEFQSTPIFLMDEVDAALDFRIVRKIAQFLKVAKDSLNAQFLVVSHREEMIKEADRLVGIYARGRITEGTIIVAPEMIGDLVRSLARAFAGRSSNISVVFRAIKKCSIRKMFEMVLDYFFITSKITKMCCSEYAVLDVHGTAISTAAGYKLLSGESSATHFGHAKKIYFF</sequence>
<dbReference type="GO" id="GO:0005694">
    <property type="term" value="C:chromosome"/>
    <property type="evidence" value="ECO:0007669"/>
    <property type="project" value="InterPro"/>
</dbReference>
<dbReference type="GO" id="GO:0032991">
    <property type="term" value="C:protein-containing complex"/>
    <property type="evidence" value="ECO:0007669"/>
    <property type="project" value="UniProtKB-ARBA"/>
</dbReference>
<dbReference type="SUPFAM" id="SSF52540">
    <property type="entry name" value="P-loop containing nucleoside triphosphate hydrolases"/>
    <property type="match status" value="1"/>
</dbReference>
<dbReference type="InterPro" id="IPR003395">
    <property type="entry name" value="RecF/RecN/SMC_N"/>
</dbReference>
<organism evidence="7">
    <name type="scientific">Caenorhabditis brenneri</name>
    <name type="common">Nematode worm</name>
    <dbReference type="NCBI Taxonomy" id="135651"/>
    <lineage>
        <taxon>Eukaryota</taxon>
        <taxon>Metazoa</taxon>
        <taxon>Ecdysozoa</taxon>
        <taxon>Nematoda</taxon>
        <taxon>Chromadorea</taxon>
        <taxon>Rhabditida</taxon>
        <taxon>Rhabditina</taxon>
        <taxon>Rhabditomorpha</taxon>
        <taxon>Rhabditoidea</taxon>
        <taxon>Rhabditidae</taxon>
        <taxon>Peloderinae</taxon>
        <taxon>Caenorhabditis</taxon>
    </lineage>
</organism>
<feature type="region of interest" description="Disordered" evidence="4">
    <location>
        <begin position="1"/>
        <end position="30"/>
    </location>
</feature>
<dbReference type="Pfam" id="PF02463">
    <property type="entry name" value="SMC_N"/>
    <property type="match status" value="1"/>
</dbReference>
<gene>
    <name evidence="6" type="ORF">CAEBREN_25237</name>
</gene>
<dbReference type="InterPro" id="IPR027417">
    <property type="entry name" value="P-loop_NTPase"/>
</dbReference>
<feature type="domain" description="SMC hinge" evidence="5">
    <location>
        <begin position="606"/>
        <end position="754"/>
    </location>
</feature>
<evidence type="ECO:0000256" key="1">
    <source>
        <dbReference type="ARBA" id="ARBA00004123"/>
    </source>
</evidence>
<dbReference type="Gene3D" id="3.40.50.300">
    <property type="entry name" value="P-loop containing nucleotide triphosphate hydrolases"/>
    <property type="match status" value="2"/>
</dbReference>
<dbReference type="SMART" id="SM00968">
    <property type="entry name" value="SMC_hinge"/>
    <property type="match status" value="1"/>
</dbReference>
<keyword evidence="2 3" id="KW-0175">Coiled coil</keyword>
<dbReference type="GO" id="GO:0051276">
    <property type="term" value="P:chromosome organization"/>
    <property type="evidence" value="ECO:0007669"/>
    <property type="project" value="InterPro"/>
</dbReference>
<feature type="coiled-coil region" evidence="3">
    <location>
        <begin position="456"/>
        <end position="559"/>
    </location>
</feature>
<dbReference type="eggNOG" id="KOG0996">
    <property type="taxonomic scope" value="Eukaryota"/>
</dbReference>